<evidence type="ECO:0000256" key="4">
    <source>
        <dbReference type="ARBA" id="ARBA00023136"/>
    </source>
</evidence>
<gene>
    <name evidence="6" type="ORF">BBO_01899</name>
</gene>
<organism evidence="6 7">
    <name type="scientific">Beauveria brongniartii RCEF 3172</name>
    <dbReference type="NCBI Taxonomy" id="1081107"/>
    <lineage>
        <taxon>Eukaryota</taxon>
        <taxon>Fungi</taxon>
        <taxon>Dikarya</taxon>
        <taxon>Ascomycota</taxon>
        <taxon>Pezizomycotina</taxon>
        <taxon>Sordariomycetes</taxon>
        <taxon>Hypocreomycetidae</taxon>
        <taxon>Hypocreales</taxon>
        <taxon>Cordycipitaceae</taxon>
        <taxon>Beauveria</taxon>
        <taxon>Beauveria brongniartii</taxon>
    </lineage>
</organism>
<dbReference type="GO" id="GO:0016020">
    <property type="term" value="C:membrane"/>
    <property type="evidence" value="ECO:0007669"/>
    <property type="project" value="UniProtKB-SubCell"/>
</dbReference>
<comment type="caution">
    <text evidence="6">The sequence shown here is derived from an EMBL/GenBank/DDBJ whole genome shotgun (WGS) entry which is preliminary data.</text>
</comment>
<feature type="transmembrane region" description="Helical" evidence="5">
    <location>
        <begin position="78"/>
        <end position="102"/>
    </location>
</feature>
<keyword evidence="2 5" id="KW-0812">Transmembrane</keyword>
<comment type="subcellular location">
    <subcellularLocation>
        <location evidence="1">Membrane</location>
        <topology evidence="1">Multi-pass membrane protein</topology>
    </subcellularLocation>
</comment>
<sequence>MVGGSMIDNPLNEISEAIICRNIFGAVPDPASDPRRTESQVQSELALIGGWELTFGLISSLIVGVPFGLAVDKYGRRAVILLASVGGVLSTLLIIAICEYLNNLPGHV</sequence>
<evidence type="ECO:0000313" key="6">
    <source>
        <dbReference type="EMBL" id="OAA48854.1"/>
    </source>
</evidence>
<feature type="transmembrane region" description="Helical" evidence="5">
    <location>
        <begin position="53"/>
        <end position="71"/>
    </location>
</feature>
<evidence type="ECO:0000256" key="5">
    <source>
        <dbReference type="SAM" id="Phobius"/>
    </source>
</evidence>
<keyword evidence="3 5" id="KW-1133">Transmembrane helix</keyword>
<evidence type="ECO:0000313" key="7">
    <source>
        <dbReference type="Proteomes" id="UP000076863"/>
    </source>
</evidence>
<evidence type="ECO:0000256" key="2">
    <source>
        <dbReference type="ARBA" id="ARBA00022692"/>
    </source>
</evidence>
<dbReference type="OrthoDB" id="194139at2759"/>
<proteinExistence type="predicted"/>
<name>A0A167IAG9_9HYPO</name>
<dbReference type="AlphaFoldDB" id="A0A167IAG9"/>
<dbReference type="SUPFAM" id="SSF103473">
    <property type="entry name" value="MFS general substrate transporter"/>
    <property type="match status" value="1"/>
</dbReference>
<dbReference type="PANTHER" id="PTHR23507">
    <property type="entry name" value="ZGC:174356"/>
    <property type="match status" value="1"/>
</dbReference>
<accession>A0A167IAG9</accession>
<evidence type="ECO:0000256" key="3">
    <source>
        <dbReference type="ARBA" id="ARBA00022989"/>
    </source>
</evidence>
<dbReference type="Gene3D" id="1.20.1250.20">
    <property type="entry name" value="MFS general substrate transporter like domains"/>
    <property type="match status" value="1"/>
</dbReference>
<evidence type="ECO:0000256" key="1">
    <source>
        <dbReference type="ARBA" id="ARBA00004141"/>
    </source>
</evidence>
<dbReference type="Proteomes" id="UP000076863">
    <property type="component" value="Unassembled WGS sequence"/>
</dbReference>
<evidence type="ECO:0008006" key="8">
    <source>
        <dbReference type="Google" id="ProtNLM"/>
    </source>
</evidence>
<dbReference type="GO" id="GO:0022857">
    <property type="term" value="F:transmembrane transporter activity"/>
    <property type="evidence" value="ECO:0007669"/>
    <property type="project" value="TreeGrafter"/>
</dbReference>
<keyword evidence="7" id="KW-1185">Reference proteome</keyword>
<reference evidence="6 7" key="1">
    <citation type="journal article" date="2016" name="Genome Biol. Evol.">
        <title>Divergent and convergent evolution of fungal pathogenicity.</title>
        <authorList>
            <person name="Shang Y."/>
            <person name="Xiao G."/>
            <person name="Zheng P."/>
            <person name="Cen K."/>
            <person name="Zhan S."/>
            <person name="Wang C."/>
        </authorList>
    </citation>
    <scope>NUCLEOTIDE SEQUENCE [LARGE SCALE GENOMIC DNA]</scope>
    <source>
        <strain evidence="6 7">RCEF 3172</strain>
    </source>
</reference>
<dbReference type="EMBL" id="AZHA01000004">
    <property type="protein sequence ID" value="OAA48854.1"/>
    <property type="molecule type" value="Genomic_DNA"/>
</dbReference>
<protein>
    <recommendedName>
        <fullName evidence="8">General substrate transporter</fullName>
    </recommendedName>
</protein>
<keyword evidence="4 5" id="KW-0472">Membrane</keyword>
<dbReference type="InterPro" id="IPR036259">
    <property type="entry name" value="MFS_trans_sf"/>
</dbReference>
<dbReference type="PANTHER" id="PTHR23507:SF1">
    <property type="entry name" value="FI18259P1-RELATED"/>
    <property type="match status" value="1"/>
</dbReference>